<dbReference type="EMBL" id="CYKH01001680">
    <property type="protein sequence ID" value="CUI14823.1"/>
    <property type="molecule type" value="Genomic_DNA"/>
</dbReference>
<organism evidence="4 5">
    <name type="scientific">Bodo saltans</name>
    <name type="common">Flagellated protozoan</name>
    <dbReference type="NCBI Taxonomy" id="75058"/>
    <lineage>
        <taxon>Eukaryota</taxon>
        <taxon>Discoba</taxon>
        <taxon>Euglenozoa</taxon>
        <taxon>Kinetoplastea</taxon>
        <taxon>Metakinetoplastina</taxon>
        <taxon>Eubodonida</taxon>
        <taxon>Bodonidae</taxon>
        <taxon>Bodo</taxon>
    </lineage>
</organism>
<feature type="non-terminal residue" evidence="4">
    <location>
        <position position="202"/>
    </location>
</feature>
<dbReference type="GO" id="GO:0061685">
    <property type="term" value="F:diphthine methylesterase activity"/>
    <property type="evidence" value="ECO:0007669"/>
    <property type="project" value="TreeGrafter"/>
</dbReference>
<dbReference type="AlphaFoldDB" id="A0A0S4KMH6"/>
<name>A0A0S4KMH6_BODSA</name>
<dbReference type="PANTHER" id="PTHR46042">
    <property type="entry name" value="DIPHTHINE METHYLTRANSFERASE"/>
    <property type="match status" value="1"/>
</dbReference>
<keyword evidence="5" id="KW-1185">Reference proteome</keyword>
<dbReference type="InterPro" id="IPR052415">
    <property type="entry name" value="Diphthine_MTase"/>
</dbReference>
<dbReference type="Proteomes" id="UP000051952">
    <property type="component" value="Unassembled WGS sequence"/>
</dbReference>
<evidence type="ECO:0000256" key="1">
    <source>
        <dbReference type="ARBA" id="ARBA00022574"/>
    </source>
</evidence>
<keyword evidence="1" id="KW-0853">WD repeat</keyword>
<proteinExistence type="predicted"/>
<reference evidence="5" key="1">
    <citation type="submission" date="2015-09" db="EMBL/GenBank/DDBJ databases">
        <authorList>
            <consortium name="Pathogen Informatics"/>
        </authorList>
    </citation>
    <scope>NUCLEOTIDE SEQUENCE [LARGE SCALE GENOMIC DNA]</scope>
    <source>
        <strain evidence="5">Lake Konstanz</strain>
    </source>
</reference>
<evidence type="ECO:0000313" key="5">
    <source>
        <dbReference type="Proteomes" id="UP000051952"/>
    </source>
</evidence>
<protein>
    <submittedName>
        <fullName evidence="4">Uncharacterized protein</fullName>
    </submittedName>
</protein>
<dbReference type="GO" id="GO:0005737">
    <property type="term" value="C:cytoplasm"/>
    <property type="evidence" value="ECO:0007669"/>
    <property type="project" value="TreeGrafter"/>
</dbReference>
<dbReference type="GO" id="GO:0017183">
    <property type="term" value="P:protein histidyl modification to diphthamide"/>
    <property type="evidence" value="ECO:0007669"/>
    <property type="project" value="TreeGrafter"/>
</dbReference>
<sequence>MSATWNCVATLVTEMPVNCLLHDPSRPDVLWYGMYSHHSDSHREGGISSWRFKENMDDKPLLRESLQLPGVFDLTPTTTTHSTCDALVCCTDGSVRGVSTRGSSCETAPIAEIQWQAAVDGEMITSCCELGTAEDPLSVLGCSAHLGTLTMMTRGTDGGYEPVRKWHGHEFDAWCVASHLRGNGGCSSADDGTDHLMWSGGD</sequence>
<dbReference type="VEuPathDB" id="TriTrypDB:BSAL_17760c"/>
<accession>A0A0S4KMH6</accession>
<evidence type="ECO:0000313" key="4">
    <source>
        <dbReference type="EMBL" id="CUI14823.1"/>
    </source>
</evidence>
<evidence type="ECO:0000256" key="2">
    <source>
        <dbReference type="ARBA" id="ARBA00022737"/>
    </source>
</evidence>
<comment type="pathway">
    <text evidence="3">Protein modification.</text>
</comment>
<evidence type="ECO:0000256" key="3">
    <source>
        <dbReference type="ARBA" id="ARBA00043952"/>
    </source>
</evidence>
<gene>
    <name evidence="4" type="ORF">BSAL_17760c</name>
</gene>
<keyword evidence="2" id="KW-0677">Repeat</keyword>
<dbReference type="PANTHER" id="PTHR46042:SF1">
    <property type="entry name" value="DIPHTHINE METHYLTRANSFERASE"/>
    <property type="match status" value="1"/>
</dbReference>